<evidence type="ECO:0000313" key="8">
    <source>
        <dbReference type="Proteomes" id="UP000188946"/>
    </source>
</evidence>
<accession>A0AB36JPP0</accession>
<dbReference type="InterPro" id="IPR036388">
    <property type="entry name" value="WH-like_DNA-bd_sf"/>
</dbReference>
<evidence type="ECO:0000313" key="7">
    <source>
        <dbReference type="Proteomes" id="UP000188600"/>
    </source>
</evidence>
<dbReference type="RefSeq" id="WP_076996321.1">
    <property type="nucleotide sequence ID" value="NZ_MSPR01000012.1"/>
</dbReference>
<dbReference type="Proteomes" id="UP000188946">
    <property type="component" value="Unassembled WGS sequence"/>
</dbReference>
<evidence type="ECO:0000256" key="3">
    <source>
        <dbReference type="ARBA" id="ARBA00023163"/>
    </source>
</evidence>
<keyword evidence="8" id="KW-1185">Reference proteome</keyword>
<dbReference type="GO" id="GO:0003677">
    <property type="term" value="F:DNA binding"/>
    <property type="evidence" value="ECO:0007669"/>
    <property type="project" value="UniProtKB-KW"/>
</dbReference>
<reference evidence="7 8" key="1">
    <citation type="submission" date="2016-12" db="EMBL/GenBank/DDBJ databases">
        <authorList>
            <person name="Gulvik C.A."/>
        </authorList>
    </citation>
    <scope>NUCLEOTIDE SEQUENCE [LARGE SCALE GENOMIC DNA]</scope>
    <source>
        <strain evidence="6 8">12-5202</strain>
        <strain evidence="5 7">12-5291</strain>
    </source>
</reference>
<keyword evidence="1" id="KW-0805">Transcription regulation</keyword>
<dbReference type="InterPro" id="IPR036390">
    <property type="entry name" value="WH_DNA-bd_sf"/>
</dbReference>
<dbReference type="GO" id="GO:0003700">
    <property type="term" value="F:DNA-binding transcription factor activity"/>
    <property type="evidence" value="ECO:0007669"/>
    <property type="project" value="InterPro"/>
</dbReference>
<comment type="caution">
    <text evidence="5">The sequence shown here is derived from an EMBL/GenBank/DDBJ whole genome shotgun (WGS) entry which is preliminary data.</text>
</comment>
<dbReference type="Proteomes" id="UP000188600">
    <property type="component" value="Unassembled WGS sequence"/>
</dbReference>
<dbReference type="Gene3D" id="1.10.10.10">
    <property type="entry name" value="Winged helix-like DNA-binding domain superfamily/Winged helix DNA-binding domain"/>
    <property type="match status" value="1"/>
</dbReference>
<dbReference type="PROSITE" id="PS01117">
    <property type="entry name" value="HTH_MARR_1"/>
    <property type="match status" value="1"/>
</dbReference>
<gene>
    <name evidence="6" type="ORF">BVE84_06875</name>
    <name evidence="5" type="ORF">BVE86_06695</name>
</gene>
<dbReference type="EMBL" id="MSPR01000012">
    <property type="protein sequence ID" value="ONK28288.1"/>
    <property type="molecule type" value="Genomic_DNA"/>
</dbReference>
<dbReference type="InterPro" id="IPR000835">
    <property type="entry name" value="HTH_MarR-typ"/>
</dbReference>
<keyword evidence="2" id="KW-0238">DNA-binding</keyword>
<feature type="domain" description="HTH marR-type" evidence="4">
    <location>
        <begin position="3"/>
        <end position="140"/>
    </location>
</feature>
<evidence type="ECO:0000256" key="2">
    <source>
        <dbReference type="ARBA" id="ARBA00023125"/>
    </source>
</evidence>
<dbReference type="AlphaFoldDB" id="A0AB36JPP0"/>
<evidence type="ECO:0000313" key="6">
    <source>
        <dbReference type="EMBL" id="ONK28288.1"/>
    </source>
</evidence>
<dbReference type="InterPro" id="IPR023187">
    <property type="entry name" value="Tscrpt_reg_MarR-type_CS"/>
</dbReference>
<evidence type="ECO:0000256" key="1">
    <source>
        <dbReference type="ARBA" id="ARBA00023015"/>
    </source>
</evidence>
<dbReference type="PANTHER" id="PTHR42756:SF1">
    <property type="entry name" value="TRANSCRIPTIONAL REPRESSOR OF EMRAB OPERON"/>
    <property type="match status" value="1"/>
</dbReference>
<protein>
    <recommendedName>
        <fullName evidence="4">HTH marR-type domain-containing protein</fullName>
    </recommendedName>
</protein>
<dbReference type="EMBL" id="MSPT01000013">
    <property type="protein sequence ID" value="ONK26777.1"/>
    <property type="molecule type" value="Genomic_DNA"/>
</dbReference>
<dbReference type="PROSITE" id="PS50995">
    <property type="entry name" value="HTH_MARR_2"/>
    <property type="match status" value="1"/>
</dbReference>
<proteinExistence type="predicted"/>
<keyword evidence="3" id="KW-0804">Transcription</keyword>
<dbReference type="SMART" id="SM00347">
    <property type="entry name" value="HTH_MARR"/>
    <property type="match status" value="1"/>
</dbReference>
<dbReference type="Pfam" id="PF12802">
    <property type="entry name" value="MarR_2"/>
    <property type="match status" value="1"/>
</dbReference>
<sequence length="151" mass="17441">MMTTDPLQEFKRLAHKMGAAIHSVARDSDMELLGGPQGHVLHYLAQHEEEEILIKDIESHLKISKSVASNLIKRMEKNGFIKVEPSKVDKRKKIVRMSDMAKVKSQKMSEFWDNVRQRLVVGIAEEDLVVFSRVIRQLHLNLEKIEGRDKE</sequence>
<organism evidence="5 7">
    <name type="scientific">Streptococcus azizii</name>
    <dbReference type="NCBI Taxonomy" id="1579424"/>
    <lineage>
        <taxon>Bacteria</taxon>
        <taxon>Bacillati</taxon>
        <taxon>Bacillota</taxon>
        <taxon>Bacilli</taxon>
        <taxon>Lactobacillales</taxon>
        <taxon>Streptococcaceae</taxon>
        <taxon>Streptococcus</taxon>
    </lineage>
</organism>
<dbReference type="SUPFAM" id="SSF46785">
    <property type="entry name" value="Winged helix' DNA-binding domain"/>
    <property type="match status" value="1"/>
</dbReference>
<dbReference type="PANTHER" id="PTHR42756">
    <property type="entry name" value="TRANSCRIPTIONAL REGULATOR, MARR"/>
    <property type="match status" value="1"/>
</dbReference>
<name>A0AB36JPP0_9STRE</name>
<evidence type="ECO:0000313" key="5">
    <source>
        <dbReference type="EMBL" id="ONK26777.1"/>
    </source>
</evidence>
<evidence type="ECO:0000259" key="4">
    <source>
        <dbReference type="PROSITE" id="PS50995"/>
    </source>
</evidence>